<dbReference type="RefSeq" id="XP_029241955.1">
    <property type="nucleotide sequence ID" value="XM_029378241.1"/>
</dbReference>
<keyword evidence="1" id="KW-1133">Transmembrane helix</keyword>
<comment type="caution">
    <text evidence="2">The sequence shown here is derived from an EMBL/GenBank/DDBJ whole genome shotgun (WGS) entry which is preliminary data.</text>
</comment>
<gene>
    <name evidence="2" type="ORF">TraAM80_01188</name>
</gene>
<keyword evidence="1" id="KW-0812">Transmembrane</keyword>
<proteinExistence type="predicted"/>
<dbReference type="Proteomes" id="UP000283634">
    <property type="component" value="Unassembled WGS sequence"/>
</dbReference>
<keyword evidence="1" id="KW-0472">Membrane</keyword>
<sequence length="120" mass="12692">MLFSSSDLTSIGGVFVVSAAVLGLIVAGTLLGWSGANPLVTAPRSLPRDAAAAPSTSLAEYHRYLVCSLRTAGGLIITDFSLLTQLVNAYPSDAFWVDFKNWFNTTGFAYHGIALEFSTA</sequence>
<keyword evidence="3" id="KW-1185">Reference proteome</keyword>
<dbReference type="AlphaFoldDB" id="A0A3R7KWH1"/>
<reference evidence="2 3" key="1">
    <citation type="journal article" date="2018" name="BMC Genomics">
        <title>Genomic comparison of Trypanosoma conorhini and Trypanosoma rangeli to Trypanosoma cruzi strains of high and low virulence.</title>
        <authorList>
            <person name="Bradwell K.R."/>
            <person name="Koparde V.N."/>
            <person name="Matveyev A.V."/>
            <person name="Serrano M.G."/>
            <person name="Alves J.M."/>
            <person name="Parikh H."/>
            <person name="Huang B."/>
            <person name="Lee V."/>
            <person name="Espinosa-Alvarez O."/>
            <person name="Ortiz P.A."/>
            <person name="Costa-Martins A.G."/>
            <person name="Teixeira M.M."/>
            <person name="Buck G.A."/>
        </authorList>
    </citation>
    <scope>NUCLEOTIDE SEQUENCE [LARGE SCALE GENOMIC DNA]</scope>
    <source>
        <strain evidence="2 3">AM80</strain>
    </source>
</reference>
<dbReference type="GeneID" id="40325121"/>
<accession>A0A3R7KWH1</accession>
<evidence type="ECO:0000313" key="2">
    <source>
        <dbReference type="EMBL" id="RNF11061.1"/>
    </source>
</evidence>
<protein>
    <submittedName>
        <fullName evidence="2">Uncharacterized protein</fullName>
    </submittedName>
</protein>
<dbReference type="EMBL" id="MKGL01000023">
    <property type="protein sequence ID" value="RNF11061.1"/>
    <property type="molecule type" value="Genomic_DNA"/>
</dbReference>
<evidence type="ECO:0000256" key="1">
    <source>
        <dbReference type="SAM" id="Phobius"/>
    </source>
</evidence>
<feature type="transmembrane region" description="Helical" evidence="1">
    <location>
        <begin position="12"/>
        <end position="33"/>
    </location>
</feature>
<name>A0A3R7KWH1_TRYRA</name>
<evidence type="ECO:0000313" key="3">
    <source>
        <dbReference type="Proteomes" id="UP000283634"/>
    </source>
</evidence>
<organism evidence="2 3">
    <name type="scientific">Trypanosoma rangeli</name>
    <dbReference type="NCBI Taxonomy" id="5698"/>
    <lineage>
        <taxon>Eukaryota</taxon>
        <taxon>Discoba</taxon>
        <taxon>Euglenozoa</taxon>
        <taxon>Kinetoplastea</taxon>
        <taxon>Metakinetoplastina</taxon>
        <taxon>Trypanosomatida</taxon>
        <taxon>Trypanosomatidae</taxon>
        <taxon>Trypanosoma</taxon>
        <taxon>Herpetosoma</taxon>
    </lineage>
</organism>